<sequence length="94" mass="10870">MGQSSIRLQKQQTNFKELNGSSLVYLFSSKRKYHKEAGKDPGPDEFAVGFYHTCWHIIMQDLVEAVSDFFQTGTLLKQVYNIHDKPGESYKSYM</sequence>
<keyword evidence="2" id="KW-1185">Reference proteome</keyword>
<gene>
    <name evidence="1" type="ORF">QJS10_CPB04g00778</name>
</gene>
<accession>A0AAV9EYG8</accession>
<evidence type="ECO:0000313" key="2">
    <source>
        <dbReference type="Proteomes" id="UP001180020"/>
    </source>
</evidence>
<dbReference type="EMBL" id="JAUJYO010000004">
    <property type="protein sequence ID" value="KAK1318452.1"/>
    <property type="molecule type" value="Genomic_DNA"/>
</dbReference>
<comment type="caution">
    <text evidence="1">The sequence shown here is derived from an EMBL/GenBank/DDBJ whole genome shotgun (WGS) entry which is preliminary data.</text>
</comment>
<evidence type="ECO:0000313" key="1">
    <source>
        <dbReference type="EMBL" id="KAK1318452.1"/>
    </source>
</evidence>
<reference evidence="1" key="2">
    <citation type="submission" date="2023-06" db="EMBL/GenBank/DDBJ databases">
        <authorList>
            <person name="Ma L."/>
            <person name="Liu K.-W."/>
            <person name="Li Z."/>
            <person name="Hsiao Y.-Y."/>
            <person name="Qi Y."/>
            <person name="Fu T."/>
            <person name="Tang G."/>
            <person name="Zhang D."/>
            <person name="Sun W.-H."/>
            <person name="Liu D.-K."/>
            <person name="Li Y."/>
            <person name="Chen G.-Z."/>
            <person name="Liu X.-D."/>
            <person name="Liao X.-Y."/>
            <person name="Jiang Y.-T."/>
            <person name="Yu X."/>
            <person name="Hao Y."/>
            <person name="Huang J."/>
            <person name="Zhao X.-W."/>
            <person name="Ke S."/>
            <person name="Chen Y.-Y."/>
            <person name="Wu W.-L."/>
            <person name="Hsu J.-L."/>
            <person name="Lin Y.-F."/>
            <person name="Huang M.-D."/>
            <person name="Li C.-Y."/>
            <person name="Huang L."/>
            <person name="Wang Z.-W."/>
            <person name="Zhao X."/>
            <person name="Zhong W.-Y."/>
            <person name="Peng D.-H."/>
            <person name="Ahmad S."/>
            <person name="Lan S."/>
            <person name="Zhang J.-S."/>
            <person name="Tsai W.-C."/>
            <person name="Van De Peer Y."/>
            <person name="Liu Z.-J."/>
        </authorList>
    </citation>
    <scope>NUCLEOTIDE SEQUENCE</scope>
    <source>
        <strain evidence="1">CP</strain>
        <tissue evidence="1">Leaves</tissue>
    </source>
</reference>
<organism evidence="1 2">
    <name type="scientific">Acorus calamus</name>
    <name type="common">Sweet flag</name>
    <dbReference type="NCBI Taxonomy" id="4465"/>
    <lineage>
        <taxon>Eukaryota</taxon>
        <taxon>Viridiplantae</taxon>
        <taxon>Streptophyta</taxon>
        <taxon>Embryophyta</taxon>
        <taxon>Tracheophyta</taxon>
        <taxon>Spermatophyta</taxon>
        <taxon>Magnoliopsida</taxon>
        <taxon>Liliopsida</taxon>
        <taxon>Acoraceae</taxon>
        <taxon>Acorus</taxon>
    </lineage>
</organism>
<reference evidence="1" key="1">
    <citation type="journal article" date="2023" name="Nat. Commun.">
        <title>Diploid and tetraploid genomes of Acorus and the evolution of monocots.</title>
        <authorList>
            <person name="Ma L."/>
            <person name="Liu K.W."/>
            <person name="Li Z."/>
            <person name="Hsiao Y.Y."/>
            <person name="Qi Y."/>
            <person name="Fu T."/>
            <person name="Tang G.D."/>
            <person name="Zhang D."/>
            <person name="Sun W.H."/>
            <person name="Liu D.K."/>
            <person name="Li Y."/>
            <person name="Chen G.Z."/>
            <person name="Liu X.D."/>
            <person name="Liao X.Y."/>
            <person name="Jiang Y.T."/>
            <person name="Yu X."/>
            <person name="Hao Y."/>
            <person name="Huang J."/>
            <person name="Zhao X.W."/>
            <person name="Ke S."/>
            <person name="Chen Y.Y."/>
            <person name="Wu W.L."/>
            <person name="Hsu J.L."/>
            <person name="Lin Y.F."/>
            <person name="Huang M.D."/>
            <person name="Li C.Y."/>
            <person name="Huang L."/>
            <person name="Wang Z.W."/>
            <person name="Zhao X."/>
            <person name="Zhong W.Y."/>
            <person name="Peng D.H."/>
            <person name="Ahmad S."/>
            <person name="Lan S."/>
            <person name="Zhang J.S."/>
            <person name="Tsai W.C."/>
            <person name="Van de Peer Y."/>
            <person name="Liu Z.J."/>
        </authorList>
    </citation>
    <scope>NUCLEOTIDE SEQUENCE</scope>
    <source>
        <strain evidence="1">CP</strain>
    </source>
</reference>
<dbReference type="AlphaFoldDB" id="A0AAV9EYG8"/>
<protein>
    <submittedName>
        <fullName evidence="1">Uncharacterized protein</fullName>
    </submittedName>
</protein>
<name>A0AAV9EYG8_ACOCL</name>
<dbReference type="Proteomes" id="UP001180020">
    <property type="component" value="Unassembled WGS sequence"/>
</dbReference>
<proteinExistence type="predicted"/>